<evidence type="ECO:0000313" key="1">
    <source>
        <dbReference type="EMBL" id="KKN03191.1"/>
    </source>
</evidence>
<name>A0A0F9PQ17_9ZZZZ</name>
<accession>A0A0F9PQ17</accession>
<proteinExistence type="predicted"/>
<comment type="caution">
    <text evidence="1">The sequence shown here is derived from an EMBL/GenBank/DDBJ whole genome shotgun (WGS) entry which is preliminary data.</text>
</comment>
<protein>
    <submittedName>
        <fullName evidence="1">Uncharacterized protein</fullName>
    </submittedName>
</protein>
<dbReference type="EMBL" id="LAZR01005059">
    <property type="protein sequence ID" value="KKN03191.1"/>
    <property type="molecule type" value="Genomic_DNA"/>
</dbReference>
<sequence>MGNRIPHGDNATEIRFGFQRLEASVGILTDGTSGQYLIGQGVGVYPVWIDPVTLTAGSGLTGGGDISADRTFDLDINGLSVATIVAGDFVPFWDITATATNKKTTFANFEAAIDHGNLAGIADDDHTIYSLADGTRDFTGVVVGVDPVNSNHLVTKEYVDSSINFVFEYFLTGDASDIGGIYYDMLDTHTGDATVDLDSAALSTGDDQALVNFATISTEPGATLAHRGIHGLHFHAMKVSGTKPVRLYWELYIYETDTTETLIGTSEISSLLPGIDTELDLHHTQAIDVTMNDTDRFVVKIFANVEATGSAVVVRISVEGDTASHLNVPVSTETLSSIYLRQDGTKALTGNMSVDGGITIDGRDLSVDGTKLDTIETNADVTDATNVAAAGAAMSGGAFHDGFSDYVGNEHIDHSGVSITAGNGLTGGGDITTTRTVDLDINGLSVATIAAGDFVPFWDITATATNKKTTFTNFEAALTHDNLISGTIA</sequence>
<reference evidence="1" key="1">
    <citation type="journal article" date="2015" name="Nature">
        <title>Complex archaea that bridge the gap between prokaryotes and eukaryotes.</title>
        <authorList>
            <person name="Spang A."/>
            <person name="Saw J.H."/>
            <person name="Jorgensen S.L."/>
            <person name="Zaremba-Niedzwiedzka K."/>
            <person name="Martijn J."/>
            <person name="Lind A.E."/>
            <person name="van Eijk R."/>
            <person name="Schleper C."/>
            <person name="Guy L."/>
            <person name="Ettema T.J."/>
        </authorList>
    </citation>
    <scope>NUCLEOTIDE SEQUENCE</scope>
</reference>
<dbReference type="AlphaFoldDB" id="A0A0F9PQ17"/>
<feature type="non-terminal residue" evidence="1">
    <location>
        <position position="489"/>
    </location>
</feature>
<gene>
    <name evidence="1" type="ORF">LCGC14_1110120</name>
</gene>
<organism evidence="1">
    <name type="scientific">marine sediment metagenome</name>
    <dbReference type="NCBI Taxonomy" id="412755"/>
    <lineage>
        <taxon>unclassified sequences</taxon>
        <taxon>metagenomes</taxon>
        <taxon>ecological metagenomes</taxon>
    </lineage>
</organism>